<keyword evidence="3" id="KW-0804">Transcription</keyword>
<feature type="region of interest" description="Disordered" evidence="5">
    <location>
        <begin position="194"/>
        <end position="215"/>
    </location>
</feature>
<dbReference type="GeneID" id="85493287"/>
<feature type="region of interest" description="Disordered" evidence="5">
    <location>
        <begin position="318"/>
        <end position="343"/>
    </location>
</feature>
<evidence type="ECO:0000256" key="3">
    <source>
        <dbReference type="ARBA" id="ARBA00023163"/>
    </source>
</evidence>
<feature type="compositionally biased region" description="Pro residues" evidence="5">
    <location>
        <begin position="25"/>
        <end position="37"/>
    </location>
</feature>
<dbReference type="Pfam" id="PF11754">
    <property type="entry name" value="Velvet"/>
    <property type="match status" value="1"/>
</dbReference>
<keyword evidence="4" id="KW-0539">Nucleus</keyword>
<dbReference type="PANTHER" id="PTHR33572:SF3">
    <property type="entry name" value="VELVET COMPLEX SUBUNIT B"/>
    <property type="match status" value="1"/>
</dbReference>
<reference evidence="7" key="1">
    <citation type="journal article" date="2023" name="BMC Genomics">
        <title>Chromosome-level genome assemblies of Cutaneotrichosporon spp. (Trichosporonales, Basidiomycota) reveal imbalanced evolution between nucleotide sequences and chromosome synteny.</title>
        <authorList>
            <person name="Kobayashi Y."/>
            <person name="Kayamori A."/>
            <person name="Aoki K."/>
            <person name="Shiwa Y."/>
            <person name="Matsutani M."/>
            <person name="Fujita N."/>
            <person name="Sugita T."/>
            <person name="Iwasaki W."/>
            <person name="Tanaka N."/>
            <person name="Takashima M."/>
        </authorList>
    </citation>
    <scope>NUCLEOTIDE SEQUENCE</scope>
    <source>
        <strain evidence="7">HIS019</strain>
    </source>
</reference>
<evidence type="ECO:0000256" key="5">
    <source>
        <dbReference type="SAM" id="MobiDB-lite"/>
    </source>
</evidence>
<dbReference type="KEGG" id="ccac:CcaHIS019_0207780"/>
<evidence type="ECO:0000256" key="4">
    <source>
        <dbReference type="ARBA" id="ARBA00023242"/>
    </source>
</evidence>
<dbReference type="InterPro" id="IPR021740">
    <property type="entry name" value="Velvet"/>
</dbReference>
<dbReference type="RefSeq" id="XP_060454682.1">
    <property type="nucleotide sequence ID" value="XM_060597828.1"/>
</dbReference>
<dbReference type="GO" id="GO:0005634">
    <property type="term" value="C:nucleus"/>
    <property type="evidence" value="ECO:0007669"/>
    <property type="project" value="UniProtKB-SubCell"/>
</dbReference>
<keyword evidence="8" id="KW-1185">Reference proteome</keyword>
<feature type="region of interest" description="Disordered" evidence="5">
    <location>
        <begin position="1"/>
        <end position="86"/>
    </location>
</feature>
<evidence type="ECO:0000256" key="2">
    <source>
        <dbReference type="ARBA" id="ARBA00023015"/>
    </source>
</evidence>
<dbReference type="PANTHER" id="PTHR33572">
    <property type="entry name" value="SPORE DEVELOPMENT REGULATOR VOSA"/>
    <property type="match status" value="1"/>
</dbReference>
<dbReference type="Gene3D" id="2.60.40.3960">
    <property type="entry name" value="Velvet domain"/>
    <property type="match status" value="1"/>
</dbReference>
<sequence>MHSGPSLRSQPSPPPPASPSQIQRVPPPPPASAPSPPREGSSSPSETGFLPGFQPDYDRTRTTRRPSSAEAGSGPGSASAVYGSAVRPPPTEAYLILRPHRIPRSGWQGGQQLADSSGWTYELEVLQSPERGKALGVEALRRGWPPLTPPLIVQLQVRNEKGEEVETDNATLARRLVHLTMGVELVSPDGIDSRSLMRVRPPSPRGTVQPYYPTSAPPPYSVQRTLLGSSVRTPQILTREGRKGLYFIFQDLIVRPEGQYRLEGKILDPAGPPHIGTSIGVTHPLTYCRTDPFDVIIPQEFPGPVAITPLSTEFLRQGERHLGRRPRNEDGETDEAEDTVHNE</sequence>
<feature type="compositionally biased region" description="Low complexity" evidence="5">
    <location>
        <begin position="68"/>
        <end position="85"/>
    </location>
</feature>
<evidence type="ECO:0000256" key="1">
    <source>
        <dbReference type="ARBA" id="ARBA00004123"/>
    </source>
</evidence>
<dbReference type="InterPro" id="IPR038491">
    <property type="entry name" value="Velvet_dom_sf"/>
</dbReference>
<evidence type="ECO:0000313" key="7">
    <source>
        <dbReference type="EMBL" id="BEI89416.1"/>
    </source>
</evidence>
<evidence type="ECO:0000259" key="6">
    <source>
        <dbReference type="PROSITE" id="PS51821"/>
    </source>
</evidence>
<keyword evidence="2" id="KW-0805">Transcription regulation</keyword>
<feature type="compositionally biased region" description="Basic and acidic residues" evidence="5">
    <location>
        <begin position="318"/>
        <end position="330"/>
    </location>
</feature>
<evidence type="ECO:0000313" key="8">
    <source>
        <dbReference type="Proteomes" id="UP001233271"/>
    </source>
</evidence>
<dbReference type="Proteomes" id="UP001233271">
    <property type="component" value="Chromosome 2"/>
</dbReference>
<feature type="compositionally biased region" description="Low complexity" evidence="5">
    <location>
        <begin position="1"/>
        <end position="10"/>
    </location>
</feature>
<dbReference type="PROSITE" id="PS51821">
    <property type="entry name" value="VELVET"/>
    <property type="match status" value="1"/>
</dbReference>
<comment type="subcellular location">
    <subcellularLocation>
        <location evidence="1">Nucleus</location>
    </subcellularLocation>
</comment>
<accession>A0AA48IE18</accession>
<dbReference type="InterPro" id="IPR037525">
    <property type="entry name" value="Velvet_dom"/>
</dbReference>
<proteinExistence type="predicted"/>
<gene>
    <name evidence="7" type="ORF">CcaverHIS019_0207780</name>
</gene>
<organism evidence="7 8">
    <name type="scientific">Cutaneotrichosporon cavernicola</name>
    <dbReference type="NCBI Taxonomy" id="279322"/>
    <lineage>
        <taxon>Eukaryota</taxon>
        <taxon>Fungi</taxon>
        <taxon>Dikarya</taxon>
        <taxon>Basidiomycota</taxon>
        <taxon>Agaricomycotina</taxon>
        <taxon>Tremellomycetes</taxon>
        <taxon>Trichosporonales</taxon>
        <taxon>Trichosporonaceae</taxon>
        <taxon>Cutaneotrichosporon</taxon>
    </lineage>
</organism>
<protein>
    <recommendedName>
        <fullName evidence="6">Velvet domain-containing protein</fullName>
    </recommendedName>
</protein>
<feature type="domain" description="Velvet" evidence="6">
    <location>
        <begin position="116"/>
        <end position="324"/>
    </location>
</feature>
<dbReference type="EMBL" id="AP028213">
    <property type="protein sequence ID" value="BEI89416.1"/>
    <property type="molecule type" value="Genomic_DNA"/>
</dbReference>
<name>A0AA48IE18_9TREE</name>
<dbReference type="AlphaFoldDB" id="A0AA48IE18"/>